<evidence type="ECO:0000256" key="3">
    <source>
        <dbReference type="ARBA" id="ARBA00022692"/>
    </source>
</evidence>
<dbReference type="Gene3D" id="1.20.1540.10">
    <property type="entry name" value="Rhomboid-like"/>
    <property type="match status" value="1"/>
</dbReference>
<proteinExistence type="inferred from homology"/>
<evidence type="ECO:0000313" key="10">
    <source>
        <dbReference type="Proteomes" id="UP000002171"/>
    </source>
</evidence>
<dbReference type="EMBL" id="AAOW01000015">
    <property type="protein sequence ID" value="EAR60644.1"/>
    <property type="molecule type" value="Genomic_DNA"/>
</dbReference>
<dbReference type="GO" id="GO:0016020">
    <property type="term" value="C:membrane"/>
    <property type="evidence" value="ECO:0007669"/>
    <property type="project" value="UniProtKB-SubCell"/>
</dbReference>
<evidence type="ECO:0000256" key="7">
    <source>
        <dbReference type="SAM" id="Phobius"/>
    </source>
</evidence>
<sequence>MVIIPTEKRFDWQRPPFVLFLLVLSNVLIFFFLQDEDQEKFYQAMSRYEQLEYFETEWPLYLQYLKETKVSDRTVLRNEKLYDLGEHGLLAQQLVTDKPFYDYLRYNQVRFQEPEKGDYWKDREAIVSLINETSIYGYGLKPKELNPISLLTHQFLHGDLLHLMGNMFFLIVFGFAVEAAIGQIRFLIFYLLSGLAGGILFMTVNADSPSALVGASGAISGVMAMYLGVFRLRKIEFFYWLFIFVGFIRAPALWVLALYIANELFNFMTQTDSNVAFMAHIGGFIAGAILVLTTYLVNPKAFDEEYMEADEQHSPEQQARTKIYQLMSNFAFDSAVKQIDTYQAQYEFSFELALLRYRILKTWNDDQLLDCAVELMKKEKLDPEQMLQIEKIWRSTECAESQFNNQELLALGWRTCAIDNLKLAEDLFVMLYSRGVKTEELSHFARKLSVCFGQKEHDAKCKKYAKAADEIYDRSRGFSSF</sequence>
<comment type="similarity">
    <text evidence="2">Belongs to the peptidase S54 family.</text>
</comment>
<feature type="transmembrane region" description="Helical" evidence="7">
    <location>
        <begin position="275"/>
        <end position="297"/>
    </location>
</feature>
<dbReference type="AlphaFoldDB" id="A0A7U8C3N6"/>
<accession>A0A7U8C3N6</accession>
<dbReference type="Proteomes" id="UP000002171">
    <property type="component" value="Unassembled WGS sequence"/>
</dbReference>
<feature type="transmembrane region" description="Helical" evidence="7">
    <location>
        <begin position="237"/>
        <end position="260"/>
    </location>
</feature>
<comment type="caution">
    <text evidence="9">The sequence shown here is derived from an EMBL/GenBank/DDBJ whole genome shotgun (WGS) entry which is preliminary data.</text>
</comment>
<protein>
    <submittedName>
        <fullName evidence="9">Integral membrane protein</fullName>
    </submittedName>
</protein>
<organism evidence="9 10">
    <name type="scientific">Neptuniibacter caesariensis</name>
    <dbReference type="NCBI Taxonomy" id="207954"/>
    <lineage>
        <taxon>Bacteria</taxon>
        <taxon>Pseudomonadati</taxon>
        <taxon>Pseudomonadota</taxon>
        <taxon>Gammaproteobacteria</taxon>
        <taxon>Oceanospirillales</taxon>
        <taxon>Oceanospirillaceae</taxon>
        <taxon>Neptuniibacter</taxon>
    </lineage>
</organism>
<dbReference type="GO" id="GO:0004252">
    <property type="term" value="F:serine-type endopeptidase activity"/>
    <property type="evidence" value="ECO:0007669"/>
    <property type="project" value="InterPro"/>
</dbReference>
<evidence type="ECO:0000256" key="4">
    <source>
        <dbReference type="ARBA" id="ARBA00022801"/>
    </source>
</evidence>
<name>A0A7U8C3N6_NEPCE</name>
<dbReference type="SUPFAM" id="SSF144091">
    <property type="entry name" value="Rhomboid-like"/>
    <property type="match status" value="1"/>
</dbReference>
<keyword evidence="5 7" id="KW-1133">Transmembrane helix</keyword>
<dbReference type="InterPro" id="IPR050925">
    <property type="entry name" value="Rhomboid_protease_S54"/>
</dbReference>
<dbReference type="InterPro" id="IPR022764">
    <property type="entry name" value="Peptidase_S54_rhomboid_dom"/>
</dbReference>
<dbReference type="OrthoDB" id="9814037at2"/>
<dbReference type="Pfam" id="PF01694">
    <property type="entry name" value="Rhomboid"/>
    <property type="match status" value="1"/>
</dbReference>
<feature type="transmembrane region" description="Helical" evidence="7">
    <location>
        <begin position="210"/>
        <end position="230"/>
    </location>
</feature>
<dbReference type="PANTHER" id="PTHR43731:SF14">
    <property type="entry name" value="PRESENILIN-ASSOCIATED RHOMBOID-LIKE PROTEIN, MITOCHONDRIAL"/>
    <property type="match status" value="1"/>
</dbReference>
<feature type="transmembrane region" description="Helical" evidence="7">
    <location>
        <begin position="16"/>
        <end position="33"/>
    </location>
</feature>
<evidence type="ECO:0000313" key="9">
    <source>
        <dbReference type="EMBL" id="EAR60644.1"/>
    </source>
</evidence>
<evidence type="ECO:0000259" key="8">
    <source>
        <dbReference type="Pfam" id="PF01694"/>
    </source>
</evidence>
<evidence type="ECO:0000256" key="1">
    <source>
        <dbReference type="ARBA" id="ARBA00004141"/>
    </source>
</evidence>
<feature type="transmembrane region" description="Helical" evidence="7">
    <location>
        <begin position="184"/>
        <end position="204"/>
    </location>
</feature>
<evidence type="ECO:0000256" key="2">
    <source>
        <dbReference type="ARBA" id="ARBA00009045"/>
    </source>
</evidence>
<feature type="domain" description="Peptidase S54 rhomboid" evidence="8">
    <location>
        <begin position="149"/>
        <end position="293"/>
    </location>
</feature>
<keyword evidence="3 7" id="KW-0812">Transmembrane</keyword>
<evidence type="ECO:0000256" key="6">
    <source>
        <dbReference type="ARBA" id="ARBA00023136"/>
    </source>
</evidence>
<dbReference type="RefSeq" id="WP_007019583.1">
    <property type="nucleotide sequence ID" value="NZ_CH724125.1"/>
</dbReference>
<keyword evidence="10" id="KW-1185">Reference proteome</keyword>
<dbReference type="InterPro" id="IPR035952">
    <property type="entry name" value="Rhomboid-like_sf"/>
</dbReference>
<keyword evidence="6 7" id="KW-0472">Membrane</keyword>
<dbReference type="PANTHER" id="PTHR43731">
    <property type="entry name" value="RHOMBOID PROTEASE"/>
    <property type="match status" value="1"/>
</dbReference>
<evidence type="ECO:0000256" key="5">
    <source>
        <dbReference type="ARBA" id="ARBA00022989"/>
    </source>
</evidence>
<comment type="subcellular location">
    <subcellularLocation>
        <location evidence="1">Membrane</location>
        <topology evidence="1">Multi-pass membrane protein</topology>
    </subcellularLocation>
</comment>
<reference evidence="9 10" key="1">
    <citation type="submission" date="2006-02" db="EMBL/GenBank/DDBJ databases">
        <authorList>
            <person name="Pinhassi J."/>
            <person name="Pedros-Alio C."/>
            <person name="Ferriera S."/>
            <person name="Johnson J."/>
            <person name="Kravitz S."/>
            <person name="Halpern A."/>
            <person name="Remington K."/>
            <person name="Beeson K."/>
            <person name="Tran B."/>
            <person name="Rogers Y.-H."/>
            <person name="Friedman R."/>
            <person name="Venter J.C."/>
        </authorList>
    </citation>
    <scope>NUCLEOTIDE SEQUENCE [LARGE SCALE GENOMIC DNA]</scope>
    <source>
        <strain evidence="9 10">MED92</strain>
    </source>
</reference>
<feature type="transmembrane region" description="Helical" evidence="7">
    <location>
        <begin position="160"/>
        <end position="177"/>
    </location>
</feature>
<keyword evidence="4" id="KW-0378">Hydrolase</keyword>
<gene>
    <name evidence="9" type="ORF">MED92_09576</name>
</gene>